<dbReference type="EMBL" id="RCHU02000009">
    <property type="protein sequence ID" value="KAL3580816.1"/>
    <property type="molecule type" value="Genomic_DNA"/>
</dbReference>
<name>A0ACC4BRJ8_POPAL</name>
<evidence type="ECO:0000313" key="1">
    <source>
        <dbReference type="EMBL" id="KAL3580816.1"/>
    </source>
</evidence>
<protein>
    <submittedName>
        <fullName evidence="1">Uncharacterized protein</fullName>
    </submittedName>
</protein>
<dbReference type="Proteomes" id="UP000309997">
    <property type="component" value="Unassembled WGS sequence"/>
</dbReference>
<keyword evidence="2" id="KW-1185">Reference proteome</keyword>
<sequence length="177" mass="19241">MVADQNSMSDQALGLSSLSGPVVKSNSKLESSSSHQPCLIDGMLSKLVTQVAFCYDTDTSICGKIAMYLQNKHAATRSQYPAHIDQVFRVSREGENERNNALILETWLSYYMQKNDVDKLPPGKLRSDARFLQSQSNYCSTKGVGGTASNLSDAKTLDDGAVVPLGKPEEKQGSESD</sequence>
<evidence type="ECO:0000313" key="2">
    <source>
        <dbReference type="Proteomes" id="UP000309997"/>
    </source>
</evidence>
<gene>
    <name evidence="1" type="ORF">D5086_018651</name>
</gene>
<comment type="caution">
    <text evidence="1">The sequence shown here is derived from an EMBL/GenBank/DDBJ whole genome shotgun (WGS) entry which is preliminary data.</text>
</comment>
<reference evidence="1 2" key="1">
    <citation type="journal article" date="2024" name="Plant Biotechnol. J.">
        <title>Genome and CRISPR/Cas9 system of a widespread forest tree (Populus alba) in the world.</title>
        <authorList>
            <person name="Liu Y.J."/>
            <person name="Jiang P.F."/>
            <person name="Han X.M."/>
            <person name="Li X.Y."/>
            <person name="Wang H.M."/>
            <person name="Wang Y.J."/>
            <person name="Wang X.X."/>
            <person name="Zeng Q.Y."/>
        </authorList>
    </citation>
    <scope>NUCLEOTIDE SEQUENCE [LARGE SCALE GENOMIC DNA]</scope>
    <source>
        <strain evidence="2">cv. PAL-ZL1</strain>
    </source>
</reference>
<accession>A0ACC4BRJ8</accession>
<organism evidence="1 2">
    <name type="scientific">Populus alba</name>
    <name type="common">White poplar</name>
    <dbReference type="NCBI Taxonomy" id="43335"/>
    <lineage>
        <taxon>Eukaryota</taxon>
        <taxon>Viridiplantae</taxon>
        <taxon>Streptophyta</taxon>
        <taxon>Embryophyta</taxon>
        <taxon>Tracheophyta</taxon>
        <taxon>Spermatophyta</taxon>
        <taxon>Magnoliopsida</taxon>
        <taxon>eudicotyledons</taxon>
        <taxon>Gunneridae</taxon>
        <taxon>Pentapetalae</taxon>
        <taxon>rosids</taxon>
        <taxon>fabids</taxon>
        <taxon>Malpighiales</taxon>
        <taxon>Salicaceae</taxon>
        <taxon>Saliceae</taxon>
        <taxon>Populus</taxon>
    </lineage>
</organism>
<proteinExistence type="predicted"/>